<dbReference type="OrthoDB" id="2328924at2759"/>
<dbReference type="InterPro" id="IPR047128">
    <property type="entry name" value="PhyH"/>
</dbReference>
<dbReference type="Pfam" id="PF05721">
    <property type="entry name" value="PhyH"/>
    <property type="match status" value="1"/>
</dbReference>
<dbReference type="Proteomes" id="UP001153737">
    <property type="component" value="Chromosome 4"/>
</dbReference>
<accession>A0A9P0DM70</accession>
<dbReference type="GO" id="GO:0001561">
    <property type="term" value="P:fatty acid alpha-oxidation"/>
    <property type="evidence" value="ECO:0007669"/>
    <property type="project" value="InterPro"/>
</dbReference>
<reference evidence="5" key="1">
    <citation type="submission" date="2022-01" db="EMBL/GenBank/DDBJ databases">
        <authorList>
            <person name="King R."/>
        </authorList>
    </citation>
    <scope>NUCLEOTIDE SEQUENCE</scope>
</reference>
<organism evidence="5 6">
    <name type="scientific">Phaedon cochleariae</name>
    <name type="common">Mustard beetle</name>
    <dbReference type="NCBI Taxonomy" id="80249"/>
    <lineage>
        <taxon>Eukaryota</taxon>
        <taxon>Metazoa</taxon>
        <taxon>Ecdysozoa</taxon>
        <taxon>Arthropoda</taxon>
        <taxon>Hexapoda</taxon>
        <taxon>Insecta</taxon>
        <taxon>Pterygota</taxon>
        <taxon>Neoptera</taxon>
        <taxon>Endopterygota</taxon>
        <taxon>Coleoptera</taxon>
        <taxon>Polyphaga</taxon>
        <taxon>Cucujiformia</taxon>
        <taxon>Chrysomeloidea</taxon>
        <taxon>Chrysomelidae</taxon>
        <taxon>Chrysomelinae</taxon>
        <taxon>Chrysomelini</taxon>
        <taxon>Phaedon</taxon>
    </lineage>
</organism>
<dbReference type="EMBL" id="OU896710">
    <property type="protein sequence ID" value="CAH1164532.1"/>
    <property type="molecule type" value="Genomic_DNA"/>
</dbReference>
<dbReference type="AlphaFoldDB" id="A0A9P0DM70"/>
<keyword evidence="6" id="KW-1185">Reference proteome</keyword>
<dbReference type="InterPro" id="IPR008775">
    <property type="entry name" value="Phytyl_CoA_dOase-like"/>
</dbReference>
<evidence type="ECO:0000256" key="4">
    <source>
        <dbReference type="ARBA" id="ARBA00034924"/>
    </source>
</evidence>
<dbReference type="PANTHER" id="PTHR21308:SF1">
    <property type="entry name" value="PHYTANOYL-COA DIOXYGENASE, PEROXISOMAL"/>
    <property type="match status" value="1"/>
</dbReference>
<sequence length="299" mass="34479">MGHYKYIHEKSTFTEDKKLFYEENGYIVIKNNVSHDLLDKMHQRFIDICDNNTEVYNAQVLKDKVLRRKGMTGQYVVNKLQDFLYDPVLWEYAIDKNLIDIVEKIIGPNITAMHSMLINKPPDSDPDLSRHPLHQDLHYFPFRPPDKIVASWTAMERVYEGNGCLYVVPGSHKSGQLHKHEYPEGQKHSLYHGIQGMDHLPRVNVSMDKGDTVFFHPLLFHGSGPNFTKGFRKAISCHYAASDCHYINVTNTVQEDIAKELAEVVAKKGVELSFQDIFRLKSRLVRGSPGNMQRLESHL</sequence>
<dbReference type="EC" id="1.14.11.18" evidence="2"/>
<comment type="similarity">
    <text evidence="1">Belongs to the PhyH family.</text>
</comment>
<protein>
    <recommendedName>
        <fullName evidence="2">phytanoyl-CoA dioxygenase</fullName>
        <ecNumber evidence="2">1.14.11.18</ecNumber>
    </recommendedName>
    <alternativeName>
        <fullName evidence="3">Phytanic acid oxidase</fullName>
    </alternativeName>
    <alternativeName>
        <fullName evidence="4">Phytanoyl-CoA alpha-hydroxylase</fullName>
    </alternativeName>
</protein>
<evidence type="ECO:0000313" key="5">
    <source>
        <dbReference type="EMBL" id="CAH1164532.1"/>
    </source>
</evidence>
<dbReference type="PANTHER" id="PTHR21308">
    <property type="entry name" value="PHYTANOYL-COA ALPHA-HYDROXYLASE"/>
    <property type="match status" value="1"/>
</dbReference>
<evidence type="ECO:0000256" key="2">
    <source>
        <dbReference type="ARBA" id="ARBA00034809"/>
    </source>
</evidence>
<gene>
    <name evidence="5" type="ORF">PHAECO_LOCUS8258</name>
</gene>
<dbReference type="Gene3D" id="2.60.120.620">
    <property type="entry name" value="q2cbj1_9rhob like domain"/>
    <property type="match status" value="1"/>
</dbReference>
<evidence type="ECO:0000313" key="6">
    <source>
        <dbReference type="Proteomes" id="UP001153737"/>
    </source>
</evidence>
<dbReference type="GO" id="GO:0048244">
    <property type="term" value="F:phytanoyl-CoA dioxygenase activity"/>
    <property type="evidence" value="ECO:0007669"/>
    <property type="project" value="UniProtKB-EC"/>
</dbReference>
<evidence type="ECO:0000256" key="3">
    <source>
        <dbReference type="ARBA" id="ARBA00034921"/>
    </source>
</evidence>
<proteinExistence type="inferred from homology"/>
<evidence type="ECO:0000256" key="1">
    <source>
        <dbReference type="ARBA" id="ARBA00005830"/>
    </source>
</evidence>
<dbReference type="SUPFAM" id="SSF51197">
    <property type="entry name" value="Clavaminate synthase-like"/>
    <property type="match status" value="1"/>
</dbReference>
<reference evidence="5" key="2">
    <citation type="submission" date="2022-10" db="EMBL/GenBank/DDBJ databases">
        <authorList>
            <consortium name="ENA_rothamsted_submissions"/>
            <consortium name="culmorum"/>
            <person name="King R."/>
        </authorList>
    </citation>
    <scope>NUCLEOTIDE SEQUENCE</scope>
</reference>
<name>A0A9P0DM70_PHACE</name>